<evidence type="ECO:0000313" key="4">
    <source>
        <dbReference type="Proteomes" id="UP000295685"/>
    </source>
</evidence>
<gene>
    <name evidence="2" type="ORF">CCUG60883_01555</name>
    <name evidence="1" type="ORF">CCUG60885_03056</name>
</gene>
<accession>A0A4R8SEF2</accession>
<protein>
    <submittedName>
        <fullName evidence="1">Uncharacterized protein</fullName>
    </submittedName>
</protein>
<evidence type="ECO:0000313" key="3">
    <source>
        <dbReference type="Proteomes" id="UP000294844"/>
    </source>
</evidence>
<dbReference type="EMBL" id="PECK01000005">
    <property type="protein sequence ID" value="TDZ94555.1"/>
    <property type="molecule type" value="Genomic_DNA"/>
</dbReference>
<proteinExistence type="predicted"/>
<sequence length="65" mass="6891">MTNPHGFTTVMTAGVSRLPVNDGLPVELAVEVLPEQVGAALVALRIVYDDIATKRQMPPVLHSPG</sequence>
<evidence type="ECO:0000313" key="1">
    <source>
        <dbReference type="EMBL" id="TDZ94555.1"/>
    </source>
</evidence>
<organism evidence="1 4">
    <name type="scientific">Mycobacteroides salmoniphilum</name>
    <dbReference type="NCBI Taxonomy" id="404941"/>
    <lineage>
        <taxon>Bacteria</taxon>
        <taxon>Bacillati</taxon>
        <taxon>Actinomycetota</taxon>
        <taxon>Actinomycetes</taxon>
        <taxon>Mycobacteriales</taxon>
        <taxon>Mycobacteriaceae</taxon>
        <taxon>Mycobacteroides</taxon>
    </lineage>
</organism>
<evidence type="ECO:0000313" key="2">
    <source>
        <dbReference type="EMBL" id="TEA06019.1"/>
    </source>
</evidence>
<dbReference type="AlphaFoldDB" id="A0A4R8SEF2"/>
<dbReference type="Proteomes" id="UP000294844">
    <property type="component" value="Unassembled WGS sequence"/>
</dbReference>
<comment type="caution">
    <text evidence="1">The sequence shown here is derived from an EMBL/GenBank/DDBJ whole genome shotgun (WGS) entry which is preliminary data.</text>
</comment>
<keyword evidence="3" id="KW-1185">Reference proteome</keyword>
<name>A0A4R8SEF2_9MYCO</name>
<reference evidence="3 4" key="1">
    <citation type="journal article" date="2019" name="Sci. Rep.">
        <title>Extended insight into the Mycobacterium chelonae-abscessus complex through whole genome sequencing of Mycobacterium salmoniphilum outbreak and Mycobacterium salmoniphilum-like strains.</title>
        <authorList>
            <person name="Behra P.R.K."/>
            <person name="Das S."/>
            <person name="Pettersson B.M.F."/>
            <person name="Shirreff L."/>
            <person name="DuCote T."/>
            <person name="Jacobsson K.G."/>
            <person name="Ennis D.G."/>
            <person name="Kirsebom L.A."/>
        </authorList>
    </citation>
    <scope>NUCLEOTIDE SEQUENCE [LARGE SCALE GENOMIC DNA]</scope>
    <source>
        <strain evidence="2 3">CCUG 60883</strain>
        <strain evidence="1 4">CCUG 60885</strain>
    </source>
</reference>
<dbReference type="EMBL" id="PECM01000007">
    <property type="protein sequence ID" value="TEA06019.1"/>
    <property type="molecule type" value="Genomic_DNA"/>
</dbReference>
<dbReference type="Proteomes" id="UP000295685">
    <property type="component" value="Unassembled WGS sequence"/>
</dbReference>
<dbReference type="RefSeq" id="WP_191986129.1">
    <property type="nucleotide sequence ID" value="NZ_PECK01000005.1"/>
</dbReference>